<proteinExistence type="predicted"/>
<dbReference type="Gene3D" id="3.30.70.270">
    <property type="match status" value="1"/>
</dbReference>
<evidence type="ECO:0000313" key="4">
    <source>
        <dbReference type="Proteomes" id="UP000502377"/>
    </source>
</evidence>
<dbReference type="InterPro" id="IPR035919">
    <property type="entry name" value="EAL_sf"/>
</dbReference>
<protein>
    <submittedName>
        <fullName evidence="3">Diguanylate phosphodiesterase</fullName>
    </submittedName>
</protein>
<evidence type="ECO:0000313" key="3">
    <source>
        <dbReference type="EMBL" id="QCD45724.1"/>
    </source>
</evidence>
<accession>A0A6G5QJD8</accession>
<organism evidence="3 4">
    <name type="scientific">Campylobacter rectus</name>
    <name type="common">Wolinella recta</name>
    <dbReference type="NCBI Taxonomy" id="203"/>
    <lineage>
        <taxon>Bacteria</taxon>
        <taxon>Pseudomonadati</taxon>
        <taxon>Campylobacterota</taxon>
        <taxon>Epsilonproteobacteria</taxon>
        <taxon>Campylobacterales</taxon>
        <taxon>Campylobacteraceae</taxon>
        <taxon>Campylobacter</taxon>
    </lineage>
</organism>
<name>A0A6G5QJD8_CAMRE</name>
<keyword evidence="1" id="KW-0812">Transmembrane</keyword>
<dbReference type="PANTHER" id="PTHR33121">
    <property type="entry name" value="CYCLIC DI-GMP PHOSPHODIESTERASE PDEF"/>
    <property type="match status" value="1"/>
</dbReference>
<dbReference type="Pfam" id="PF00990">
    <property type="entry name" value="GGDEF"/>
    <property type="match status" value="1"/>
</dbReference>
<dbReference type="AlphaFoldDB" id="A0A6G5QJD8"/>
<feature type="transmembrane region" description="Helical" evidence="1">
    <location>
        <begin position="16"/>
        <end position="35"/>
    </location>
</feature>
<dbReference type="InterPro" id="IPR029787">
    <property type="entry name" value="Nucleotide_cyclase"/>
</dbReference>
<dbReference type="InterPro" id="IPR043128">
    <property type="entry name" value="Rev_trsase/Diguanyl_cyclase"/>
</dbReference>
<dbReference type="EMBL" id="CP012543">
    <property type="protein sequence ID" value="QCD45724.1"/>
    <property type="molecule type" value="Genomic_DNA"/>
</dbReference>
<sequence>MLKSELKERSNRFKTALEISSTFIFSIIILVYIFVKKDEIEFDVDDVILITILVLCQVYFTAYKIYQSFKTSILDQVTKVYNRDEILRLFSKQASKFKGKSSGNMVMLKIENLNDLNERYSFVSTDILLKRLVERLEKFLNEKVSKNTLIGRYSNEYFLIFCESKSTELIHLLNIFEKSILNDGIYNIELKIKFDAIDINHSASLKNSISYLIQKLNLDENDDKIDITDDMEKDICNCIDMQRFIFQAQTVKSLRFGQNLKNIFVKIYTDKQGLVSKTKVQNIANKNGYEVLFDINVIKKLSELNFKDEEPFVIEISSVSIRNLKFINFIKEFVGLDKIDPSHIIFEFSEKLVYDEINRFREILTEYKNLGFRFALNKFGGNNAGFEYFKYLPIDFVIYDIEFNKNIKNDKFKTLFENLNLTAKRVGVKSIIRFVEDEEFYNIAERYQTDFAQGFFIEKPKEI</sequence>
<keyword evidence="1" id="KW-1133">Transmembrane helix</keyword>
<dbReference type="InterPro" id="IPR000160">
    <property type="entry name" value="GGDEF_dom"/>
</dbReference>
<feature type="transmembrane region" description="Helical" evidence="1">
    <location>
        <begin position="47"/>
        <end position="66"/>
    </location>
</feature>
<feature type="domain" description="EAL" evidence="2">
    <location>
        <begin position="228"/>
        <end position="463"/>
    </location>
</feature>
<evidence type="ECO:0000256" key="1">
    <source>
        <dbReference type="SAM" id="Phobius"/>
    </source>
</evidence>
<dbReference type="KEGG" id="crx:CRECT_0004"/>
<evidence type="ECO:0000259" key="2">
    <source>
        <dbReference type="PROSITE" id="PS50883"/>
    </source>
</evidence>
<dbReference type="GO" id="GO:0071111">
    <property type="term" value="F:cyclic-guanylate-specific phosphodiesterase activity"/>
    <property type="evidence" value="ECO:0007669"/>
    <property type="project" value="InterPro"/>
</dbReference>
<dbReference type="SUPFAM" id="SSF141868">
    <property type="entry name" value="EAL domain-like"/>
    <property type="match status" value="1"/>
</dbReference>
<dbReference type="Gene3D" id="3.20.20.450">
    <property type="entry name" value="EAL domain"/>
    <property type="match status" value="1"/>
</dbReference>
<dbReference type="RefSeq" id="WP_002943068.1">
    <property type="nucleotide sequence ID" value="NZ_CP012543.1"/>
</dbReference>
<dbReference type="Pfam" id="PF00563">
    <property type="entry name" value="EAL"/>
    <property type="match status" value="1"/>
</dbReference>
<dbReference type="PROSITE" id="PS50883">
    <property type="entry name" value="EAL"/>
    <property type="match status" value="1"/>
</dbReference>
<dbReference type="InterPro" id="IPR001633">
    <property type="entry name" value="EAL_dom"/>
</dbReference>
<gene>
    <name evidence="3" type="ORF">CRECT_0004</name>
</gene>
<dbReference type="PANTHER" id="PTHR33121:SF71">
    <property type="entry name" value="OXYGEN SENSOR PROTEIN DOSP"/>
    <property type="match status" value="1"/>
</dbReference>
<dbReference type="Proteomes" id="UP000502377">
    <property type="component" value="Chromosome"/>
</dbReference>
<dbReference type="SUPFAM" id="SSF55073">
    <property type="entry name" value="Nucleotide cyclase"/>
    <property type="match status" value="1"/>
</dbReference>
<dbReference type="SMART" id="SM00052">
    <property type="entry name" value="EAL"/>
    <property type="match status" value="1"/>
</dbReference>
<reference evidence="3 4" key="1">
    <citation type="submission" date="2016-07" db="EMBL/GenBank/DDBJ databases">
        <title>Comparative genomics of the Campylobacter concisus group.</title>
        <authorList>
            <person name="Miller W.G."/>
            <person name="Yee E."/>
            <person name="Chapman M.H."/>
            <person name="Huynh S."/>
            <person name="Bono J.L."/>
            <person name="On S.L.W."/>
            <person name="StLeger J."/>
            <person name="Foster G."/>
            <person name="Parker C.T."/>
        </authorList>
    </citation>
    <scope>NUCLEOTIDE SEQUENCE [LARGE SCALE GENOMIC DNA]</scope>
    <source>
        <strain evidence="3 4">ATCC 33238</strain>
    </source>
</reference>
<dbReference type="InterPro" id="IPR050706">
    <property type="entry name" value="Cyclic-di-GMP_PDE-like"/>
</dbReference>
<keyword evidence="1" id="KW-0472">Membrane</keyword>